<proteinExistence type="predicted"/>
<reference evidence="2" key="1">
    <citation type="submission" date="2022-11" db="UniProtKB">
        <authorList>
            <consortium name="WormBaseParasite"/>
        </authorList>
    </citation>
    <scope>IDENTIFICATION</scope>
</reference>
<protein>
    <submittedName>
        <fullName evidence="2">SHSP domain-containing protein</fullName>
    </submittedName>
</protein>
<evidence type="ECO:0000313" key="2">
    <source>
        <dbReference type="WBParaSite" id="PS1159_v2.g21934.t2"/>
    </source>
</evidence>
<sequence>MSSVEVSHNWNAEQWDWPLQHNDGVVKVNNTAEKFEVGLDAAFFTPKEIEVINNTAEKFEVGLDAAFFTPKEIEVKVNGDQLVVHFRHENRNDQHGSVAREISRTYKLPSDVDVSSLKSHLTSRGVLTITAHKKH</sequence>
<dbReference type="WBParaSite" id="PS1159_v2.g21934.t2">
    <property type="protein sequence ID" value="PS1159_v2.g21934.t2"/>
    <property type="gene ID" value="PS1159_v2.g21934"/>
</dbReference>
<organism evidence="1 2">
    <name type="scientific">Panagrolaimus sp. PS1159</name>
    <dbReference type="NCBI Taxonomy" id="55785"/>
    <lineage>
        <taxon>Eukaryota</taxon>
        <taxon>Metazoa</taxon>
        <taxon>Ecdysozoa</taxon>
        <taxon>Nematoda</taxon>
        <taxon>Chromadorea</taxon>
        <taxon>Rhabditida</taxon>
        <taxon>Tylenchina</taxon>
        <taxon>Panagrolaimomorpha</taxon>
        <taxon>Panagrolaimoidea</taxon>
        <taxon>Panagrolaimidae</taxon>
        <taxon>Panagrolaimus</taxon>
    </lineage>
</organism>
<evidence type="ECO:0000313" key="1">
    <source>
        <dbReference type="Proteomes" id="UP000887580"/>
    </source>
</evidence>
<accession>A0AC35FZJ2</accession>
<name>A0AC35FZJ2_9BILA</name>
<dbReference type="Proteomes" id="UP000887580">
    <property type="component" value="Unplaced"/>
</dbReference>